<gene>
    <name evidence="3" type="ORF">DDV96_08890</name>
</gene>
<dbReference type="GO" id="GO:0016491">
    <property type="term" value="F:oxidoreductase activity"/>
    <property type="evidence" value="ECO:0007669"/>
    <property type="project" value="InterPro"/>
</dbReference>
<evidence type="ECO:0000256" key="1">
    <source>
        <dbReference type="ARBA" id="ARBA00022857"/>
    </source>
</evidence>
<dbReference type="SUPFAM" id="SSF51735">
    <property type="entry name" value="NAD(P)-binding Rossmann-fold domains"/>
    <property type="match status" value="1"/>
</dbReference>
<keyword evidence="4" id="KW-1185">Reference proteome</keyword>
<dbReference type="SUPFAM" id="SSF50129">
    <property type="entry name" value="GroES-like"/>
    <property type="match status" value="1"/>
</dbReference>
<dbReference type="InterPro" id="IPR020843">
    <property type="entry name" value="ER"/>
</dbReference>
<name>A0A2U0I0J8_9FLAO</name>
<dbReference type="CDD" id="cd05289">
    <property type="entry name" value="MDR_like_2"/>
    <property type="match status" value="1"/>
</dbReference>
<dbReference type="SMART" id="SM00829">
    <property type="entry name" value="PKS_ER"/>
    <property type="match status" value="1"/>
</dbReference>
<dbReference type="OrthoDB" id="9787435at2"/>
<dbReference type="PANTHER" id="PTHR44154:SF1">
    <property type="entry name" value="QUINONE OXIDOREDUCTASE"/>
    <property type="match status" value="1"/>
</dbReference>
<dbReference type="RefSeq" id="WP_116694402.1">
    <property type="nucleotide sequence ID" value="NZ_QEHR01000005.1"/>
</dbReference>
<protein>
    <submittedName>
        <fullName evidence="3">Oxidoreductase</fullName>
    </submittedName>
</protein>
<keyword evidence="1" id="KW-0521">NADP</keyword>
<dbReference type="InterPro" id="IPR013154">
    <property type="entry name" value="ADH-like_N"/>
</dbReference>
<accession>A0A2U0I0J8</accession>
<sequence length="313" mass="34056">MKAAILKETGGVDQLEVKDIPTPEIGDDEILVKTQVASINPIEIKTRKGNRFSEQLLQHDYPILGWDASGVVEKVGENSTAFKPGDKVFGIIGFPGFGKTYAEYFVAEEKHLTRIPDGVSFADAGASTIAAITAYQALKYFGKLGPNTKVLIHAASGGVGHYGVQFAKHFGAEVWATASGPKKSFVKEMGADHFIDYKTEKFEDEAQNMDVVFDLIGGDYIDRSIKSLKKGGVLISIPSATNEAVEEKAKKAGCVGVRFSLKNKKEDMQAIAQLLKTGELKPFIANSFTLDEIREAHKELEKGHTKGKILVSF</sequence>
<dbReference type="InterPro" id="IPR036291">
    <property type="entry name" value="NAD(P)-bd_dom_sf"/>
</dbReference>
<feature type="domain" description="Enoyl reductase (ER)" evidence="2">
    <location>
        <begin position="10"/>
        <end position="311"/>
    </location>
</feature>
<proteinExistence type="predicted"/>
<dbReference type="PANTHER" id="PTHR44154">
    <property type="entry name" value="QUINONE OXIDOREDUCTASE"/>
    <property type="match status" value="1"/>
</dbReference>
<dbReference type="InterPro" id="IPR011032">
    <property type="entry name" value="GroES-like_sf"/>
</dbReference>
<dbReference type="InterPro" id="IPR051603">
    <property type="entry name" value="Zinc-ADH_QOR/CCCR"/>
</dbReference>
<dbReference type="Pfam" id="PF13602">
    <property type="entry name" value="ADH_zinc_N_2"/>
    <property type="match status" value="1"/>
</dbReference>
<reference evidence="3 4" key="1">
    <citation type="submission" date="2018-04" db="EMBL/GenBank/DDBJ databases">
        <title>Marixanthomonas spongiae HN-E44 sp. nov., isolated from a marine sponge.</title>
        <authorList>
            <person name="Luo L."/>
            <person name="Zhuang L."/>
        </authorList>
    </citation>
    <scope>NUCLEOTIDE SEQUENCE [LARGE SCALE GENOMIC DNA]</scope>
    <source>
        <strain evidence="3 4">HN-E44</strain>
    </source>
</reference>
<dbReference type="AlphaFoldDB" id="A0A2U0I0J8"/>
<dbReference type="Gene3D" id="3.90.180.10">
    <property type="entry name" value="Medium-chain alcohol dehydrogenases, catalytic domain"/>
    <property type="match status" value="1"/>
</dbReference>
<comment type="caution">
    <text evidence="3">The sequence shown here is derived from an EMBL/GenBank/DDBJ whole genome shotgun (WGS) entry which is preliminary data.</text>
</comment>
<dbReference type="EMBL" id="QEHR01000005">
    <property type="protein sequence ID" value="PVW14631.1"/>
    <property type="molecule type" value="Genomic_DNA"/>
</dbReference>
<dbReference type="Gene3D" id="3.40.50.720">
    <property type="entry name" value="NAD(P)-binding Rossmann-like Domain"/>
    <property type="match status" value="1"/>
</dbReference>
<evidence type="ECO:0000313" key="3">
    <source>
        <dbReference type="EMBL" id="PVW14631.1"/>
    </source>
</evidence>
<dbReference type="Pfam" id="PF08240">
    <property type="entry name" value="ADH_N"/>
    <property type="match status" value="1"/>
</dbReference>
<evidence type="ECO:0000259" key="2">
    <source>
        <dbReference type="SMART" id="SM00829"/>
    </source>
</evidence>
<organism evidence="3 4">
    <name type="scientific">Marixanthomonas spongiae</name>
    <dbReference type="NCBI Taxonomy" id="2174845"/>
    <lineage>
        <taxon>Bacteria</taxon>
        <taxon>Pseudomonadati</taxon>
        <taxon>Bacteroidota</taxon>
        <taxon>Flavobacteriia</taxon>
        <taxon>Flavobacteriales</taxon>
        <taxon>Flavobacteriaceae</taxon>
        <taxon>Marixanthomonas</taxon>
    </lineage>
</organism>
<evidence type="ECO:0000313" key="4">
    <source>
        <dbReference type="Proteomes" id="UP000245962"/>
    </source>
</evidence>
<dbReference type="Proteomes" id="UP000245962">
    <property type="component" value="Unassembled WGS sequence"/>
</dbReference>